<keyword evidence="10" id="KW-1185">Reference proteome</keyword>
<feature type="region of interest" description="Disordered" evidence="6">
    <location>
        <begin position="44"/>
        <end position="73"/>
    </location>
</feature>
<evidence type="ECO:0000259" key="8">
    <source>
        <dbReference type="Pfam" id="PF01095"/>
    </source>
</evidence>
<evidence type="ECO:0000313" key="10">
    <source>
        <dbReference type="Proteomes" id="UP000604825"/>
    </source>
</evidence>
<evidence type="ECO:0000256" key="2">
    <source>
        <dbReference type="ARBA" id="ARBA00008891"/>
    </source>
</evidence>
<feature type="domain" description="Pectinesterase catalytic" evidence="8">
    <location>
        <begin position="79"/>
        <end position="199"/>
    </location>
</feature>
<dbReference type="OrthoDB" id="583724at2759"/>
<reference evidence="9" key="1">
    <citation type="submission" date="2020-10" db="EMBL/GenBank/DDBJ databases">
        <authorList>
            <person name="Han B."/>
            <person name="Lu T."/>
            <person name="Zhao Q."/>
            <person name="Huang X."/>
            <person name="Zhao Y."/>
        </authorList>
    </citation>
    <scope>NUCLEOTIDE SEQUENCE</scope>
</reference>
<feature type="signal peptide" evidence="7">
    <location>
        <begin position="1"/>
        <end position="29"/>
    </location>
</feature>
<dbReference type="SUPFAM" id="SSF51126">
    <property type="entry name" value="Pectin lyase-like"/>
    <property type="match status" value="1"/>
</dbReference>
<accession>A0A811MHR4</accession>
<dbReference type="GO" id="GO:0042545">
    <property type="term" value="P:cell wall modification"/>
    <property type="evidence" value="ECO:0007669"/>
    <property type="project" value="InterPro"/>
</dbReference>
<dbReference type="UniPathway" id="UPA00545">
    <property type="reaction ID" value="UER00823"/>
</dbReference>
<feature type="chain" id="PRO_5032580750" description="pectinesterase" evidence="7">
    <location>
        <begin position="30"/>
        <end position="201"/>
    </location>
</feature>
<comment type="caution">
    <text evidence="9">The sequence shown here is derived from an EMBL/GenBank/DDBJ whole genome shotgun (WGS) entry which is preliminary data.</text>
</comment>
<dbReference type="Pfam" id="PF01095">
    <property type="entry name" value="Pectinesterase"/>
    <property type="match status" value="1"/>
</dbReference>
<feature type="compositionally biased region" description="Polar residues" evidence="6">
    <location>
        <begin position="59"/>
        <end position="70"/>
    </location>
</feature>
<sequence length="201" mass="21637">MAMRKDTLFCPPRLLVLLVLGSLLAPSHQEGDFDKWVTLRLTTNVGKSTGGGKDPELTSAESSRVNNGIEPNNDLGGENGYYKTISESIANIPDNSTSRYVLTLQAGTVFREKVFLNKSKPFVTFKSDPKNPTTIVWNDTATTLGKDGKPLGPVGSSTVTIESDYFIAYGIIFKNDAPLPKPGANKGQAPALRVLGTKATF</sequence>
<dbReference type="PANTHER" id="PTHR31321">
    <property type="entry name" value="ACYL-COA THIOESTER HYDROLASE YBHC-RELATED"/>
    <property type="match status" value="1"/>
</dbReference>
<protein>
    <recommendedName>
        <fullName evidence="3">pectinesterase</fullName>
        <ecNumber evidence="3">3.1.1.11</ecNumber>
    </recommendedName>
</protein>
<evidence type="ECO:0000256" key="7">
    <source>
        <dbReference type="SAM" id="SignalP"/>
    </source>
</evidence>
<dbReference type="InterPro" id="IPR012334">
    <property type="entry name" value="Pectin_lyas_fold"/>
</dbReference>
<proteinExistence type="inferred from homology"/>
<comment type="similarity">
    <text evidence="2">Belongs to the pectinesterase family.</text>
</comment>
<dbReference type="AlphaFoldDB" id="A0A811MHR4"/>
<evidence type="ECO:0000256" key="3">
    <source>
        <dbReference type="ARBA" id="ARBA00013229"/>
    </source>
</evidence>
<dbReference type="GO" id="GO:0045490">
    <property type="term" value="P:pectin catabolic process"/>
    <property type="evidence" value="ECO:0007669"/>
    <property type="project" value="UniProtKB-UniPathway"/>
</dbReference>
<dbReference type="InterPro" id="IPR011050">
    <property type="entry name" value="Pectin_lyase_fold/virulence"/>
</dbReference>
<dbReference type="EMBL" id="CAJGYO010000001">
    <property type="protein sequence ID" value="CAD6207282.1"/>
    <property type="molecule type" value="Genomic_DNA"/>
</dbReference>
<dbReference type="Gene3D" id="2.160.20.10">
    <property type="entry name" value="Single-stranded right-handed beta-helix, Pectin lyase-like"/>
    <property type="match status" value="1"/>
</dbReference>
<dbReference type="InterPro" id="IPR000070">
    <property type="entry name" value="Pectinesterase_cat"/>
</dbReference>
<evidence type="ECO:0000256" key="1">
    <source>
        <dbReference type="ARBA" id="ARBA00005184"/>
    </source>
</evidence>
<dbReference type="EC" id="3.1.1.11" evidence="3"/>
<evidence type="ECO:0000256" key="4">
    <source>
        <dbReference type="ARBA" id="ARBA00022801"/>
    </source>
</evidence>
<name>A0A811MHR4_9POAL</name>
<dbReference type="Proteomes" id="UP000604825">
    <property type="component" value="Unassembled WGS sequence"/>
</dbReference>
<dbReference type="PANTHER" id="PTHR31321:SF135">
    <property type="entry name" value="OS11G0659600 PROTEIN"/>
    <property type="match status" value="1"/>
</dbReference>
<organism evidence="9 10">
    <name type="scientific">Miscanthus lutarioriparius</name>
    <dbReference type="NCBI Taxonomy" id="422564"/>
    <lineage>
        <taxon>Eukaryota</taxon>
        <taxon>Viridiplantae</taxon>
        <taxon>Streptophyta</taxon>
        <taxon>Embryophyta</taxon>
        <taxon>Tracheophyta</taxon>
        <taxon>Spermatophyta</taxon>
        <taxon>Magnoliopsida</taxon>
        <taxon>Liliopsida</taxon>
        <taxon>Poales</taxon>
        <taxon>Poaceae</taxon>
        <taxon>PACMAD clade</taxon>
        <taxon>Panicoideae</taxon>
        <taxon>Andropogonodae</taxon>
        <taxon>Andropogoneae</taxon>
        <taxon>Saccharinae</taxon>
        <taxon>Miscanthus</taxon>
    </lineage>
</organism>
<comment type="pathway">
    <text evidence="1">Glycan metabolism; pectin degradation; 2-dehydro-3-deoxy-D-gluconate from pectin: step 1/5.</text>
</comment>
<dbReference type="GO" id="GO:0030599">
    <property type="term" value="F:pectinesterase activity"/>
    <property type="evidence" value="ECO:0007669"/>
    <property type="project" value="UniProtKB-EC"/>
</dbReference>
<gene>
    <name evidence="9" type="ORF">NCGR_LOCUS4862</name>
</gene>
<keyword evidence="4" id="KW-0378">Hydrolase</keyword>
<evidence type="ECO:0000313" key="9">
    <source>
        <dbReference type="EMBL" id="CAD6207282.1"/>
    </source>
</evidence>
<keyword evidence="5" id="KW-0063">Aspartyl esterase</keyword>
<keyword evidence="7" id="KW-0732">Signal</keyword>
<evidence type="ECO:0000256" key="5">
    <source>
        <dbReference type="ARBA" id="ARBA00023085"/>
    </source>
</evidence>
<evidence type="ECO:0000256" key="6">
    <source>
        <dbReference type="SAM" id="MobiDB-lite"/>
    </source>
</evidence>